<dbReference type="PANTHER" id="PTHR23097">
    <property type="entry name" value="TUMOR NECROSIS FACTOR RECEPTOR SUPERFAMILY MEMBER"/>
    <property type="match status" value="1"/>
</dbReference>
<dbReference type="PANTHER" id="PTHR23097:SF116">
    <property type="entry name" value="TUMOR NECROSIS FACTOR RECEPTOR SUPERFAMILY MEMBER 6B"/>
    <property type="match status" value="1"/>
</dbReference>
<sequence>MRPPLWPMLALLLALAARGTAAGAPTYPWRDAETGEWLACDKCPPGTFVQRPCGRDSPTTCGACPPRHYTQFWHYLERCRYCNVICGEREEEARPCGATHNRACRCLPGFFAHAGFCLEHALCPPGAGVVAPGTPSQNTQCQPCSPGTFSASSSSSERCQPHRNCTALGLAVNVPGSPSHDALCTNCTGFPLGSLEPGALGTEECQRAVVDFVAFQDISPRSLQRLQQALAGPGARGPPPPQREDRAALRRRLWRQLTELREARPGTLGAWLPRALRAARLSGLERSVRERFLRTR</sequence>
<evidence type="ECO:0000313" key="11">
    <source>
        <dbReference type="EMBL" id="KAJ8779159.1"/>
    </source>
</evidence>
<proteinExistence type="predicted"/>
<dbReference type="InterPro" id="IPR052459">
    <property type="entry name" value="TNFRSF_decoy_receptor"/>
</dbReference>
<comment type="caution">
    <text evidence="11">The sequence shown here is derived from an EMBL/GenBank/DDBJ whole genome shotgun (WGS) entry which is preliminary data.</text>
</comment>
<feature type="disulfide bond" evidence="8">
    <location>
        <begin position="86"/>
        <end position="104"/>
    </location>
</feature>
<dbReference type="AlphaFoldDB" id="A0AB34GHR6"/>
<organism evidence="11 12">
    <name type="scientific">Eschrichtius robustus</name>
    <name type="common">California gray whale</name>
    <name type="synonym">Eschrichtius gibbosus</name>
    <dbReference type="NCBI Taxonomy" id="9764"/>
    <lineage>
        <taxon>Eukaryota</taxon>
        <taxon>Metazoa</taxon>
        <taxon>Chordata</taxon>
        <taxon>Craniata</taxon>
        <taxon>Vertebrata</taxon>
        <taxon>Euteleostomi</taxon>
        <taxon>Mammalia</taxon>
        <taxon>Eutheria</taxon>
        <taxon>Laurasiatheria</taxon>
        <taxon>Artiodactyla</taxon>
        <taxon>Whippomorpha</taxon>
        <taxon>Cetacea</taxon>
        <taxon>Mysticeti</taxon>
        <taxon>Eschrichtiidae</taxon>
        <taxon>Eschrichtius</taxon>
    </lineage>
</organism>
<dbReference type="SMART" id="SM00208">
    <property type="entry name" value="TNFR"/>
    <property type="match status" value="4"/>
</dbReference>
<dbReference type="Gene3D" id="2.10.50.10">
    <property type="entry name" value="Tumor Necrosis Factor Receptor, subunit A, domain 2"/>
    <property type="match status" value="3"/>
</dbReference>
<feature type="chain" id="PRO_5044341559" description="TNFR-Cys domain-containing protein" evidence="9">
    <location>
        <begin position="23"/>
        <end position="296"/>
    </location>
</feature>
<keyword evidence="7" id="KW-0325">Glycoprotein</keyword>
<comment type="subcellular location">
    <subcellularLocation>
        <location evidence="1">Secreted</location>
    </subcellularLocation>
</comment>
<evidence type="ECO:0000256" key="5">
    <source>
        <dbReference type="ARBA" id="ARBA00022737"/>
    </source>
</evidence>
<name>A0AB34GHR6_ESCRO</name>
<evidence type="ECO:0000256" key="9">
    <source>
        <dbReference type="SAM" id="SignalP"/>
    </source>
</evidence>
<dbReference type="EMBL" id="JAIQCJ010002232">
    <property type="protein sequence ID" value="KAJ8779159.1"/>
    <property type="molecule type" value="Genomic_DNA"/>
</dbReference>
<comment type="caution">
    <text evidence="8">Lacks conserved residue(s) required for the propagation of feature annotation.</text>
</comment>
<dbReference type="Proteomes" id="UP001159641">
    <property type="component" value="Unassembled WGS sequence"/>
</dbReference>
<keyword evidence="2" id="KW-0964">Secreted</keyword>
<gene>
    <name evidence="11" type="ORF">J1605_013010</name>
</gene>
<feature type="repeat" description="TNFR-Cys" evidence="8">
    <location>
        <begin position="63"/>
        <end position="104"/>
    </location>
</feature>
<protein>
    <recommendedName>
        <fullName evidence="10">TNFR-Cys domain-containing protein</fullName>
    </recommendedName>
</protein>
<feature type="domain" description="TNFR-Cys" evidence="10">
    <location>
        <begin position="63"/>
        <end position="104"/>
    </location>
</feature>
<dbReference type="PROSITE" id="PS50050">
    <property type="entry name" value="TNFR_NGFR_2"/>
    <property type="match status" value="1"/>
</dbReference>
<evidence type="ECO:0000313" key="12">
    <source>
        <dbReference type="Proteomes" id="UP001159641"/>
    </source>
</evidence>
<feature type="signal peptide" evidence="9">
    <location>
        <begin position="1"/>
        <end position="22"/>
    </location>
</feature>
<keyword evidence="5" id="KW-0677">Repeat</keyword>
<evidence type="ECO:0000256" key="4">
    <source>
        <dbReference type="ARBA" id="ARBA00022729"/>
    </source>
</evidence>
<dbReference type="InterPro" id="IPR001368">
    <property type="entry name" value="TNFR/NGFR_Cys_rich_reg"/>
</dbReference>
<evidence type="ECO:0000256" key="3">
    <source>
        <dbReference type="ARBA" id="ARBA00022703"/>
    </source>
</evidence>
<reference evidence="11 12" key="1">
    <citation type="submission" date="2022-11" db="EMBL/GenBank/DDBJ databases">
        <title>Whole genome sequence of Eschrichtius robustus ER-17-0199.</title>
        <authorList>
            <person name="Bruniche-Olsen A."/>
            <person name="Black A.N."/>
            <person name="Fields C.J."/>
            <person name="Walden K."/>
            <person name="Dewoody J.A."/>
        </authorList>
    </citation>
    <scope>NUCLEOTIDE SEQUENCE [LARGE SCALE GENOMIC DNA]</scope>
    <source>
        <strain evidence="11">ER-17-0199</strain>
        <tissue evidence="11">Blubber</tissue>
    </source>
</reference>
<keyword evidence="4 9" id="KW-0732">Signal</keyword>
<evidence type="ECO:0000259" key="10">
    <source>
        <dbReference type="PROSITE" id="PS50050"/>
    </source>
</evidence>
<evidence type="ECO:0000256" key="2">
    <source>
        <dbReference type="ARBA" id="ARBA00022525"/>
    </source>
</evidence>
<keyword evidence="12" id="KW-1185">Reference proteome</keyword>
<dbReference type="CDD" id="cd10575">
    <property type="entry name" value="TNFRSF6B"/>
    <property type="match status" value="1"/>
</dbReference>
<keyword evidence="3" id="KW-0053">Apoptosis</keyword>
<accession>A0AB34GHR6</accession>
<dbReference type="FunFam" id="2.10.50.10:FF:000014">
    <property type="entry name" value="Tumor necrosis factor receptor superfamily member 11B"/>
    <property type="match status" value="1"/>
</dbReference>
<dbReference type="InterPro" id="IPR034023">
    <property type="entry name" value="TNFRSF6B_N"/>
</dbReference>
<keyword evidence="6 8" id="KW-1015">Disulfide bond</keyword>
<dbReference type="GO" id="GO:0006915">
    <property type="term" value="P:apoptotic process"/>
    <property type="evidence" value="ECO:0007669"/>
    <property type="project" value="UniProtKB-KW"/>
</dbReference>
<dbReference type="Pfam" id="PF00020">
    <property type="entry name" value="TNFR_c6"/>
    <property type="match status" value="3"/>
</dbReference>
<evidence type="ECO:0000256" key="1">
    <source>
        <dbReference type="ARBA" id="ARBA00004613"/>
    </source>
</evidence>
<evidence type="ECO:0000256" key="6">
    <source>
        <dbReference type="ARBA" id="ARBA00023157"/>
    </source>
</evidence>
<evidence type="ECO:0000256" key="7">
    <source>
        <dbReference type="ARBA" id="ARBA00023180"/>
    </source>
</evidence>
<dbReference type="SUPFAM" id="SSF57586">
    <property type="entry name" value="TNF receptor-like"/>
    <property type="match status" value="2"/>
</dbReference>
<dbReference type="GO" id="GO:0005576">
    <property type="term" value="C:extracellular region"/>
    <property type="evidence" value="ECO:0007669"/>
    <property type="project" value="UniProtKB-SubCell"/>
</dbReference>
<feature type="disulfide bond" evidence="8">
    <location>
        <begin position="64"/>
        <end position="79"/>
    </location>
</feature>
<evidence type="ECO:0000256" key="8">
    <source>
        <dbReference type="PROSITE-ProRule" id="PRU00206"/>
    </source>
</evidence>